<reference evidence="6" key="1">
    <citation type="submission" date="2020-05" db="EMBL/GenBank/DDBJ databases">
        <authorList>
            <person name="Chiriac C."/>
            <person name="Salcher M."/>
            <person name="Ghai R."/>
            <person name="Kavagutti S V."/>
        </authorList>
    </citation>
    <scope>NUCLEOTIDE SEQUENCE</scope>
</reference>
<dbReference type="InterPro" id="IPR029043">
    <property type="entry name" value="GcvT/YgfZ_C"/>
</dbReference>
<evidence type="ECO:0000259" key="4">
    <source>
        <dbReference type="Pfam" id="PF08669"/>
    </source>
</evidence>
<sequence>MRKIVVIGAGIAGTAVADELIKLGEKDVTVLDKGPLFKTGGATSHAPGLVTRTSASEMMQRCADYTITKLLGMDVDGLPCFLATGAIEVAVTPERLSYLKRRREFAQSWGFDGRIIDPDEAAHLNPLLDPTAFIGAYHTTGEGIGKALRGAEAQGRRAISGGAQFFGNCEVTRIVHDGTSVTGVETTQGFIAADLIVLAAGGWGNALAKTAGVTLPMVAMEHQYAITAPIARISSEKGTDASLPFVRYWEGGVYMRNEDDCVGIGSFNHKALPVSDEEIVHGNSRRYANDPSMFEFTQEDWDPAWEEVIALMPDLRDAPLPIKYNGVFPYTPDGYPLLGQTKELTGLWILECLWATHSVGAARSLAQVITGSAPDIDITQGDLNRFDEPELAPNDYSIRCDNSYVDTYAIHHPNEPSGGPRNRRLTPFHAKQETLGGQFFDSATWERVRWFESNAELVSKIPAVDRDEWSAKFWSPISGAEHLATRETVGMFDMSTLRRILVTGRDASAFLNFMCARNVDGNVGSVIYTLMLNEHGRIVSDVTVSRIADSHYLVGGNSQRDVQWLQSHSDAYDVHIEDITTNTGCLAIWGPQARTVLETLTDADMSNESFKYFTNREIVLAGVPVTAVRVSYVGELGWELIADKADCAKLWDEVYRSVSDNSGVAAGRGALTSMRIEKGYRSYGTDMTRADTPEEAGLGFAVRRSQSGHLGLTSQAPEPRRMLRSLTIEGSTVPTFGQPVFAHGKCVGSVTSAEYGWSQGTIIAYAWLATSVEIGSEVSVHIAGEQSSARVVADCQFDHEGLRVRS</sequence>
<dbReference type="InterPro" id="IPR036188">
    <property type="entry name" value="FAD/NAD-bd_sf"/>
</dbReference>
<dbReference type="Pfam" id="PF16350">
    <property type="entry name" value="FAO_M"/>
    <property type="match status" value="1"/>
</dbReference>
<dbReference type="Gene3D" id="3.50.50.60">
    <property type="entry name" value="FAD/NAD(P)-binding domain"/>
    <property type="match status" value="1"/>
</dbReference>
<evidence type="ECO:0000259" key="3">
    <source>
        <dbReference type="Pfam" id="PF01571"/>
    </source>
</evidence>
<dbReference type="EMBL" id="CAESAJ010000056">
    <property type="protein sequence ID" value="CAB4337087.1"/>
    <property type="molecule type" value="Genomic_DNA"/>
</dbReference>
<dbReference type="GO" id="GO:0005739">
    <property type="term" value="C:mitochondrion"/>
    <property type="evidence" value="ECO:0007669"/>
    <property type="project" value="TreeGrafter"/>
</dbReference>
<dbReference type="Pfam" id="PF01266">
    <property type="entry name" value="DAO"/>
    <property type="match status" value="1"/>
</dbReference>
<dbReference type="Gene3D" id="2.40.30.110">
    <property type="entry name" value="Aminomethyltransferase beta-barrel domains"/>
    <property type="match status" value="1"/>
</dbReference>
<dbReference type="SUPFAM" id="SSF54373">
    <property type="entry name" value="FAD-linked reductases, C-terminal domain"/>
    <property type="match status" value="1"/>
</dbReference>
<accession>A0A6J5Z7I3</accession>
<dbReference type="InterPro" id="IPR028896">
    <property type="entry name" value="GcvT/YgfZ/DmdA"/>
</dbReference>
<evidence type="ECO:0000259" key="5">
    <source>
        <dbReference type="Pfam" id="PF16350"/>
    </source>
</evidence>
<evidence type="ECO:0000259" key="2">
    <source>
        <dbReference type="Pfam" id="PF01266"/>
    </source>
</evidence>
<evidence type="ECO:0000256" key="1">
    <source>
        <dbReference type="ARBA" id="ARBA00008609"/>
    </source>
</evidence>
<dbReference type="AlphaFoldDB" id="A0A6J5Z7I3"/>
<dbReference type="InterPro" id="IPR006222">
    <property type="entry name" value="GCVT_N"/>
</dbReference>
<dbReference type="Pfam" id="PF08669">
    <property type="entry name" value="GCV_T_C"/>
    <property type="match status" value="1"/>
</dbReference>
<name>A0A6J5Z7I3_9ZZZZ</name>
<dbReference type="SUPFAM" id="SSF101790">
    <property type="entry name" value="Aminomethyltransferase beta-barrel domain"/>
    <property type="match status" value="1"/>
</dbReference>
<comment type="similarity">
    <text evidence="1">Belongs to the GcvT family.</text>
</comment>
<dbReference type="PANTHER" id="PTHR43757">
    <property type="entry name" value="AMINOMETHYLTRANSFERASE"/>
    <property type="match status" value="1"/>
</dbReference>
<dbReference type="InterPro" id="IPR032503">
    <property type="entry name" value="FAO_M"/>
</dbReference>
<feature type="domain" description="FAD dependent oxidoreductase central" evidence="5">
    <location>
        <begin position="374"/>
        <end position="425"/>
    </location>
</feature>
<dbReference type="InterPro" id="IPR006076">
    <property type="entry name" value="FAD-dep_OxRdtase"/>
</dbReference>
<feature type="domain" description="Aminomethyltransferase C-terminal" evidence="4">
    <location>
        <begin position="721"/>
        <end position="798"/>
    </location>
</feature>
<dbReference type="Gene3D" id="3.30.70.1400">
    <property type="entry name" value="Aminomethyltransferase beta-barrel domains"/>
    <property type="match status" value="1"/>
</dbReference>
<protein>
    <submittedName>
        <fullName evidence="6">Unannotated protein</fullName>
    </submittedName>
</protein>
<dbReference type="SUPFAM" id="SSF103025">
    <property type="entry name" value="Folate-binding domain"/>
    <property type="match status" value="1"/>
</dbReference>
<gene>
    <name evidence="6" type="ORF">UFOPK3770_00652</name>
</gene>
<dbReference type="Gene3D" id="3.30.9.10">
    <property type="entry name" value="D-Amino Acid Oxidase, subunit A, domain 2"/>
    <property type="match status" value="1"/>
</dbReference>
<dbReference type="PANTHER" id="PTHR43757:SF2">
    <property type="entry name" value="AMINOMETHYLTRANSFERASE, MITOCHONDRIAL"/>
    <property type="match status" value="1"/>
</dbReference>
<dbReference type="SUPFAM" id="SSF51905">
    <property type="entry name" value="FAD/NAD(P)-binding domain"/>
    <property type="match status" value="1"/>
</dbReference>
<organism evidence="6">
    <name type="scientific">freshwater metagenome</name>
    <dbReference type="NCBI Taxonomy" id="449393"/>
    <lineage>
        <taxon>unclassified sequences</taxon>
        <taxon>metagenomes</taxon>
        <taxon>ecological metagenomes</taxon>
    </lineage>
</organism>
<dbReference type="Pfam" id="PF01571">
    <property type="entry name" value="GCV_T"/>
    <property type="match status" value="1"/>
</dbReference>
<dbReference type="InterPro" id="IPR027266">
    <property type="entry name" value="TrmE/GcvT-like"/>
</dbReference>
<dbReference type="InterPro" id="IPR013977">
    <property type="entry name" value="GcvT_C"/>
</dbReference>
<evidence type="ECO:0000313" key="6">
    <source>
        <dbReference type="EMBL" id="CAB4337087.1"/>
    </source>
</evidence>
<feature type="domain" description="FAD dependent oxidoreductase" evidence="2">
    <location>
        <begin position="3"/>
        <end position="367"/>
    </location>
</feature>
<dbReference type="Gene3D" id="3.30.1360.120">
    <property type="entry name" value="Probable tRNA modification gtpase trme, domain 1"/>
    <property type="match status" value="1"/>
</dbReference>
<feature type="domain" description="GCVT N-terminal" evidence="3">
    <location>
        <begin position="428"/>
        <end position="704"/>
    </location>
</feature>
<proteinExistence type="inferred from homology"/>